<sequence>GIRDTDSAQEFQKRLAASKRIIVVGNGGIALELVYEVEGCEVIWAVKDKAIGNAFFDAGAAQFLIPALETNKPERPVPCKRSRYTTEEPAPGTPQGGSALGPDWHEGLVLRGSEQVMVATGLG</sequence>
<dbReference type="SUPFAM" id="SSF51905">
    <property type="entry name" value="FAD/NAD(P)-binding domain"/>
    <property type="match status" value="1"/>
</dbReference>
<dbReference type="InterPro" id="IPR036188">
    <property type="entry name" value="FAD/NAD-bd_sf"/>
</dbReference>
<evidence type="ECO:0000256" key="4">
    <source>
        <dbReference type="SAM" id="MobiDB-lite"/>
    </source>
</evidence>
<keyword evidence="6" id="KW-1185">Reference proteome</keyword>
<reference evidence="5" key="3">
    <citation type="submission" date="2025-09" db="UniProtKB">
        <authorList>
            <consortium name="Ensembl"/>
        </authorList>
    </citation>
    <scope>IDENTIFICATION</scope>
</reference>
<dbReference type="HOGENOM" id="CLU_2020608_0_0_1"/>
<accession>H3BZS4</accession>
<dbReference type="AlphaFoldDB" id="H3BZS4"/>
<evidence type="ECO:0000256" key="2">
    <source>
        <dbReference type="ARBA" id="ARBA00022630"/>
    </source>
</evidence>
<dbReference type="InParanoid" id="H3BZS4"/>
<proteinExistence type="predicted"/>
<dbReference type="InterPro" id="IPR050260">
    <property type="entry name" value="FAD-bd_OxRdtase"/>
</dbReference>
<evidence type="ECO:0000256" key="3">
    <source>
        <dbReference type="ARBA" id="ARBA00022827"/>
    </source>
</evidence>
<dbReference type="GeneTree" id="ENSGT00390000014894"/>
<dbReference type="PANTHER" id="PTHR43429">
    <property type="entry name" value="PYRIDINE NUCLEOTIDE-DISULFIDE OXIDOREDUCTASE DOMAIN-CONTAINING"/>
    <property type="match status" value="1"/>
</dbReference>
<dbReference type="PANTHER" id="PTHR43429:SF2">
    <property type="entry name" value="PYRIDINE NUCLEOTIDE-DISULFIDE OXIDOREDUCTASE DOMAIN-CONTAINING PROTEIN 1"/>
    <property type="match status" value="1"/>
</dbReference>
<keyword evidence="3" id="KW-0274">FAD</keyword>
<dbReference type="Proteomes" id="UP000007303">
    <property type="component" value="Unassembled WGS sequence"/>
</dbReference>
<protein>
    <recommendedName>
        <fullName evidence="7">FAD/NAD(P)-binding domain-containing protein</fullName>
    </recommendedName>
</protein>
<evidence type="ECO:0000313" key="6">
    <source>
        <dbReference type="Proteomes" id="UP000007303"/>
    </source>
</evidence>
<dbReference type="Ensembl" id="ENSTNIT00000000672.1">
    <property type="protein sequence ID" value="ENSTNIP00000001490.1"/>
    <property type="gene ID" value="ENSTNIG00000000409.1"/>
</dbReference>
<evidence type="ECO:0000313" key="5">
    <source>
        <dbReference type="Ensembl" id="ENSTNIP00000001490.1"/>
    </source>
</evidence>
<dbReference type="STRING" id="99883.ENSTNIP00000001490"/>
<keyword evidence="2" id="KW-0285">Flavoprotein</keyword>
<organism evidence="5 6">
    <name type="scientific">Tetraodon nigroviridis</name>
    <name type="common">Spotted green pufferfish</name>
    <name type="synonym">Chelonodon nigroviridis</name>
    <dbReference type="NCBI Taxonomy" id="99883"/>
    <lineage>
        <taxon>Eukaryota</taxon>
        <taxon>Metazoa</taxon>
        <taxon>Chordata</taxon>
        <taxon>Craniata</taxon>
        <taxon>Vertebrata</taxon>
        <taxon>Euteleostomi</taxon>
        <taxon>Actinopterygii</taxon>
        <taxon>Neopterygii</taxon>
        <taxon>Teleostei</taxon>
        <taxon>Neoteleostei</taxon>
        <taxon>Acanthomorphata</taxon>
        <taxon>Eupercaria</taxon>
        <taxon>Tetraodontiformes</taxon>
        <taxon>Tetradontoidea</taxon>
        <taxon>Tetraodontidae</taxon>
        <taxon>Tetraodon</taxon>
    </lineage>
</organism>
<name>H3BZS4_TETNG</name>
<reference evidence="5" key="2">
    <citation type="submission" date="2025-08" db="UniProtKB">
        <authorList>
            <consortium name="Ensembl"/>
        </authorList>
    </citation>
    <scope>IDENTIFICATION</scope>
</reference>
<evidence type="ECO:0000256" key="1">
    <source>
        <dbReference type="ARBA" id="ARBA00001974"/>
    </source>
</evidence>
<evidence type="ECO:0008006" key="7">
    <source>
        <dbReference type="Google" id="ProtNLM"/>
    </source>
</evidence>
<feature type="region of interest" description="Disordered" evidence="4">
    <location>
        <begin position="72"/>
        <end position="105"/>
    </location>
</feature>
<comment type="cofactor">
    <cofactor evidence="1">
        <name>FAD</name>
        <dbReference type="ChEBI" id="CHEBI:57692"/>
    </cofactor>
</comment>
<reference evidence="6" key="1">
    <citation type="journal article" date="2004" name="Nature">
        <title>Genome duplication in the teleost fish Tetraodon nigroviridis reveals the early vertebrate proto-karyotype.</title>
        <authorList>
            <person name="Jaillon O."/>
            <person name="Aury J.-M."/>
            <person name="Brunet F."/>
            <person name="Petit J.-L."/>
            <person name="Stange-Thomann N."/>
            <person name="Mauceli E."/>
            <person name="Bouneau L."/>
            <person name="Fischer C."/>
            <person name="Ozouf-Costaz C."/>
            <person name="Bernot A."/>
            <person name="Nicaud S."/>
            <person name="Jaffe D."/>
            <person name="Fisher S."/>
            <person name="Lutfalla G."/>
            <person name="Dossat C."/>
            <person name="Segurens B."/>
            <person name="Dasilva C."/>
            <person name="Salanoubat M."/>
            <person name="Levy M."/>
            <person name="Boudet N."/>
            <person name="Castellano S."/>
            <person name="Anthouard V."/>
            <person name="Jubin C."/>
            <person name="Castelli V."/>
            <person name="Katinka M."/>
            <person name="Vacherie B."/>
            <person name="Biemont C."/>
            <person name="Skalli Z."/>
            <person name="Cattolico L."/>
            <person name="Poulain J."/>
            <person name="De Berardinis V."/>
            <person name="Cruaud C."/>
            <person name="Duprat S."/>
            <person name="Brottier P."/>
            <person name="Coutanceau J.-P."/>
            <person name="Gouzy J."/>
            <person name="Parra G."/>
            <person name="Lardier G."/>
            <person name="Chapple C."/>
            <person name="McKernan K.J."/>
            <person name="McEwan P."/>
            <person name="Bosak S."/>
            <person name="Kellis M."/>
            <person name="Volff J.-N."/>
            <person name="Guigo R."/>
            <person name="Zody M.C."/>
            <person name="Mesirov J."/>
            <person name="Lindblad-Toh K."/>
            <person name="Birren B."/>
            <person name="Nusbaum C."/>
            <person name="Kahn D."/>
            <person name="Robinson-Rechavi M."/>
            <person name="Laudet V."/>
            <person name="Schachter V."/>
            <person name="Quetier F."/>
            <person name="Saurin W."/>
            <person name="Scarpelli C."/>
            <person name="Wincker P."/>
            <person name="Lander E.S."/>
            <person name="Weissenbach J."/>
            <person name="Roest Crollius H."/>
        </authorList>
    </citation>
    <scope>NUCLEOTIDE SEQUENCE [LARGE SCALE GENOMIC DNA]</scope>
</reference>